<evidence type="ECO:0000313" key="3">
    <source>
        <dbReference type="Proteomes" id="UP000241193"/>
    </source>
</evidence>
<feature type="signal peptide" evidence="1">
    <location>
        <begin position="1"/>
        <end position="23"/>
    </location>
</feature>
<dbReference type="AlphaFoldDB" id="A0A2T4IJ11"/>
<dbReference type="Pfam" id="PF10670">
    <property type="entry name" value="DUF4198"/>
    <property type="match status" value="1"/>
</dbReference>
<gene>
    <name evidence="2" type="ORF">C8261_03545</name>
</gene>
<reference evidence="2 3" key="1">
    <citation type="submission" date="2018-03" db="EMBL/GenBank/DDBJ databases">
        <authorList>
            <person name="Keele B.F."/>
        </authorList>
    </citation>
    <scope>NUCLEOTIDE SEQUENCE [LARGE SCALE GENOMIC DNA]</scope>
    <source>
        <strain evidence="2 3">D20</strain>
    </source>
</reference>
<reference evidence="2 3" key="2">
    <citation type="submission" date="2018-04" db="EMBL/GenBank/DDBJ databases">
        <title>Thauera lacus sp. nov., isolated from an saline lake in Inner Mongolia, China.</title>
        <authorList>
            <person name="Liang Q.-Y."/>
        </authorList>
    </citation>
    <scope>NUCLEOTIDE SEQUENCE [LARGE SCALE GENOMIC DNA]</scope>
    <source>
        <strain evidence="2 3">D20</strain>
    </source>
</reference>
<evidence type="ECO:0000313" key="2">
    <source>
        <dbReference type="EMBL" id="PTD97761.1"/>
    </source>
</evidence>
<dbReference type="EMBL" id="PZKC01000002">
    <property type="protein sequence ID" value="PTD97761.1"/>
    <property type="molecule type" value="Genomic_DNA"/>
</dbReference>
<organism evidence="2 3">
    <name type="scientific">Pseudothauera lacus</name>
    <dbReference type="NCBI Taxonomy" id="2136175"/>
    <lineage>
        <taxon>Bacteria</taxon>
        <taxon>Pseudomonadati</taxon>
        <taxon>Pseudomonadota</taxon>
        <taxon>Betaproteobacteria</taxon>
        <taxon>Rhodocyclales</taxon>
        <taxon>Zoogloeaceae</taxon>
        <taxon>Pseudothauera</taxon>
    </lineage>
</organism>
<dbReference type="OrthoDB" id="5943at2"/>
<dbReference type="InterPro" id="IPR019613">
    <property type="entry name" value="DUF4198"/>
</dbReference>
<keyword evidence="3" id="KW-1185">Reference proteome</keyword>
<sequence>MTVRPRLAVAAFALSLAAPFAGAHEAWLLPSSTVLSAPGYVTLDGAVSNQTFHFNYRPMMIRDNLAITAPDGTAVQPEGLTQGKLRTVFDANLAVAGTYRVALTNASVMASWKEGSETKRWRGTHEALAANVPADAAELSVREGVGRIETFITVGSPTPVTPTGLGLEMVSVTHPNDLYVGEAATFGFVIDGKPVADVKVELMAGGMRYRDQLDKITLHTDARGQVTHTWAEPGMYYLKAVIDDRGGRIANAERRLSYVATLEVLPQ</sequence>
<comment type="caution">
    <text evidence="2">The sequence shown here is derived from an EMBL/GenBank/DDBJ whole genome shotgun (WGS) entry which is preliminary data.</text>
</comment>
<accession>A0A2T4IJ11</accession>
<feature type="chain" id="PRO_5015605228" evidence="1">
    <location>
        <begin position="24"/>
        <end position="267"/>
    </location>
</feature>
<keyword evidence="1" id="KW-0732">Signal</keyword>
<evidence type="ECO:0000256" key="1">
    <source>
        <dbReference type="SAM" id="SignalP"/>
    </source>
</evidence>
<name>A0A2T4IJ11_9RHOO</name>
<dbReference type="Proteomes" id="UP000241193">
    <property type="component" value="Unassembled WGS sequence"/>
</dbReference>
<protein>
    <submittedName>
        <fullName evidence="2">DUF4198 domain-containing protein</fullName>
    </submittedName>
</protein>
<dbReference type="RefSeq" id="WP_107492281.1">
    <property type="nucleotide sequence ID" value="NZ_PZKC01000002.1"/>
</dbReference>
<proteinExistence type="predicted"/>